<organism evidence="15 16">
    <name type="scientific">Lithocarpus litseifolius</name>
    <dbReference type="NCBI Taxonomy" id="425828"/>
    <lineage>
        <taxon>Eukaryota</taxon>
        <taxon>Viridiplantae</taxon>
        <taxon>Streptophyta</taxon>
        <taxon>Embryophyta</taxon>
        <taxon>Tracheophyta</taxon>
        <taxon>Spermatophyta</taxon>
        <taxon>Magnoliopsida</taxon>
        <taxon>eudicotyledons</taxon>
        <taxon>Gunneridae</taxon>
        <taxon>Pentapetalae</taxon>
        <taxon>rosids</taxon>
        <taxon>fabids</taxon>
        <taxon>Fagales</taxon>
        <taxon>Fagaceae</taxon>
        <taxon>Lithocarpus</taxon>
    </lineage>
</organism>
<dbReference type="Pfam" id="PF01593">
    <property type="entry name" value="Amino_oxidase"/>
    <property type="match status" value="1"/>
</dbReference>
<dbReference type="EMBL" id="JAZDWU010000001">
    <property type="protein sequence ID" value="KAL0014524.1"/>
    <property type="molecule type" value="Genomic_DNA"/>
</dbReference>
<dbReference type="Proteomes" id="UP001459277">
    <property type="component" value="Unassembled WGS sequence"/>
</dbReference>
<dbReference type="AlphaFoldDB" id="A0AAW2DWN4"/>
<reference evidence="15 16" key="1">
    <citation type="submission" date="2024-01" db="EMBL/GenBank/DDBJ databases">
        <title>A telomere-to-telomere, gap-free genome of sweet tea (Lithocarpus litseifolius).</title>
        <authorList>
            <person name="Zhou J."/>
        </authorList>
    </citation>
    <scope>NUCLEOTIDE SEQUENCE [LARGE SCALE GENOMIC DNA]</scope>
    <source>
        <strain evidence="15">Zhou-2022a</strain>
        <tissue evidence="15">Leaf</tissue>
    </source>
</reference>
<keyword evidence="9" id="KW-0496">Mitochondrion</keyword>
<comment type="cofactor">
    <cofactor evidence="13">
        <name>FAD</name>
        <dbReference type="ChEBI" id="CHEBI:57692"/>
    </cofactor>
    <text evidence="13">Binds 1 FAD per subunit.</text>
</comment>
<dbReference type="PANTHER" id="PTHR42923">
    <property type="entry name" value="PROTOPORPHYRINOGEN OXIDASE"/>
    <property type="match status" value="1"/>
</dbReference>
<dbReference type="PANTHER" id="PTHR42923:SF44">
    <property type="entry name" value="PROTOPORPHYRINOGEN OXIDASE 2, CHLOROPLASTIC_MITOCHONDRIAL"/>
    <property type="match status" value="1"/>
</dbReference>
<dbReference type="GO" id="GO:0005739">
    <property type="term" value="C:mitochondrion"/>
    <property type="evidence" value="ECO:0007669"/>
    <property type="project" value="UniProtKB-SubCell"/>
</dbReference>
<evidence type="ECO:0000256" key="1">
    <source>
        <dbReference type="ARBA" id="ARBA00002600"/>
    </source>
</evidence>
<dbReference type="InterPro" id="IPR004572">
    <property type="entry name" value="Protoporphyrinogen_oxidase"/>
</dbReference>
<dbReference type="SUPFAM" id="SSF54373">
    <property type="entry name" value="FAD-linked reductases, C-terminal domain"/>
    <property type="match status" value="1"/>
</dbReference>
<keyword evidence="8 13" id="KW-0560">Oxidoreductase</keyword>
<evidence type="ECO:0000256" key="5">
    <source>
        <dbReference type="ARBA" id="ARBA00012867"/>
    </source>
</evidence>
<evidence type="ECO:0000256" key="7">
    <source>
        <dbReference type="ARBA" id="ARBA00022827"/>
    </source>
</evidence>
<evidence type="ECO:0000256" key="11">
    <source>
        <dbReference type="ARBA" id="ARBA00023244"/>
    </source>
</evidence>
<comment type="subcellular location">
    <subcellularLocation>
        <location evidence="2">Mitochondrion</location>
    </subcellularLocation>
    <subcellularLocation>
        <location evidence="13">Plastid</location>
        <location evidence="13">Chloroplast</location>
    </subcellularLocation>
</comment>
<feature type="domain" description="Amine oxidase" evidence="14">
    <location>
        <begin position="25"/>
        <end position="533"/>
    </location>
</feature>
<dbReference type="Gene3D" id="1.10.3110.10">
    <property type="entry name" value="protoporphyrinogen ix oxidase, domain 3"/>
    <property type="match status" value="1"/>
</dbReference>
<gene>
    <name evidence="15" type="ORF">SO802_001593</name>
</gene>
<dbReference type="FunFam" id="1.10.3110.10:FF:000003">
    <property type="entry name" value="Protoporphyrinogen oxidase"/>
    <property type="match status" value="1"/>
</dbReference>
<accession>A0AAW2DWN4</accession>
<comment type="catalytic activity">
    <reaction evidence="12 13">
        <text>protoporphyrinogen IX + 3 O2 = protoporphyrin IX + 3 H2O2</text>
        <dbReference type="Rhea" id="RHEA:25576"/>
        <dbReference type="ChEBI" id="CHEBI:15379"/>
        <dbReference type="ChEBI" id="CHEBI:16240"/>
        <dbReference type="ChEBI" id="CHEBI:57306"/>
        <dbReference type="ChEBI" id="CHEBI:57307"/>
        <dbReference type="EC" id="1.3.3.4"/>
    </reaction>
</comment>
<keyword evidence="10 13" id="KW-0350">Heme biosynthesis</keyword>
<keyword evidence="16" id="KW-1185">Reference proteome</keyword>
<evidence type="ECO:0000256" key="4">
    <source>
        <dbReference type="ARBA" id="ARBA00010551"/>
    </source>
</evidence>
<comment type="caution">
    <text evidence="15">The sequence shown here is derived from an EMBL/GenBank/DDBJ whole genome shotgun (WGS) entry which is preliminary data.</text>
</comment>
<comment type="function">
    <text evidence="1 13">Catalyzes the 6-electron oxidation of protoporphyrinogen-IX to form protoporphyrin-IX.</text>
</comment>
<name>A0AAW2DWN4_9ROSI</name>
<keyword evidence="7 13" id="KW-0274">FAD</keyword>
<dbReference type="EC" id="1.3.3.4" evidence="5 13"/>
<dbReference type="PRINTS" id="PR00419">
    <property type="entry name" value="ADXRDTASE"/>
</dbReference>
<keyword evidence="11 13" id="KW-0627">Porphyrin biosynthesis</keyword>
<protein>
    <recommendedName>
        <fullName evidence="5 13">Protoporphyrinogen oxidase</fullName>
        <ecNumber evidence="5 13">1.3.3.4</ecNumber>
    </recommendedName>
</protein>
<dbReference type="Gene3D" id="3.50.50.60">
    <property type="entry name" value="FAD/NAD(P)-binding domain"/>
    <property type="match status" value="1"/>
</dbReference>
<comment type="similarity">
    <text evidence="4 13">Belongs to the protoporphyrinogen/coproporphyrinogen oxidase family. Protoporphyrinogen oxidase subfamily.</text>
</comment>
<dbReference type="GO" id="GO:0006782">
    <property type="term" value="P:protoporphyrinogen IX biosynthetic process"/>
    <property type="evidence" value="ECO:0007669"/>
    <property type="project" value="UniProtKB-UniRule"/>
</dbReference>
<dbReference type="InterPro" id="IPR036188">
    <property type="entry name" value="FAD/NAD-bd_sf"/>
</dbReference>
<evidence type="ECO:0000313" key="16">
    <source>
        <dbReference type="Proteomes" id="UP001459277"/>
    </source>
</evidence>
<comment type="pathway">
    <text evidence="3 13">Porphyrin-containing compound metabolism; protoporphyrin-IX biosynthesis; protoporphyrin-IX from protoporphyrinogen-IX: step 1/1.</text>
</comment>
<evidence type="ECO:0000256" key="8">
    <source>
        <dbReference type="ARBA" id="ARBA00023002"/>
    </source>
</evidence>
<dbReference type="InterPro" id="IPR002937">
    <property type="entry name" value="Amino_oxidase"/>
</dbReference>
<evidence type="ECO:0000256" key="13">
    <source>
        <dbReference type="RuleBase" id="RU367069"/>
    </source>
</evidence>
<evidence type="ECO:0000256" key="6">
    <source>
        <dbReference type="ARBA" id="ARBA00022630"/>
    </source>
</evidence>
<evidence type="ECO:0000313" key="15">
    <source>
        <dbReference type="EMBL" id="KAL0014524.1"/>
    </source>
</evidence>
<proteinExistence type="inferred from homology"/>
<dbReference type="NCBIfam" id="TIGR00562">
    <property type="entry name" value="proto_IX_ox"/>
    <property type="match status" value="1"/>
</dbReference>
<dbReference type="GO" id="GO:0009534">
    <property type="term" value="C:chloroplast thylakoid"/>
    <property type="evidence" value="ECO:0007669"/>
    <property type="project" value="TreeGrafter"/>
</dbReference>
<dbReference type="SUPFAM" id="SSF51905">
    <property type="entry name" value="FAD/NAD(P)-binding domain"/>
    <property type="match status" value="1"/>
</dbReference>
<evidence type="ECO:0000256" key="9">
    <source>
        <dbReference type="ARBA" id="ARBA00023128"/>
    </source>
</evidence>
<evidence type="ECO:0000259" key="14">
    <source>
        <dbReference type="Pfam" id="PF01593"/>
    </source>
</evidence>
<dbReference type="InterPro" id="IPR050464">
    <property type="entry name" value="Zeta_carotene_desat/Oxidored"/>
</dbReference>
<keyword evidence="6 13" id="KW-0285">Flavoprotein</keyword>
<evidence type="ECO:0000256" key="10">
    <source>
        <dbReference type="ARBA" id="ARBA00023133"/>
    </source>
</evidence>
<sequence length="551" mass="60459">MASATKANKKNSSAKRVAVIGAGVCGLAAAYKLKSHGLNVAVFEAEGRAGGKLKSVSHDGLIWDEGANTMTESEPEVRSLLDDLGLREKQQFPISQNKRYIVRNGMPVLIPANPIALIMSNFLSAKSKWTANSKLEELCLTKRIFLNLFTNGELIHKYTNCIRVAKFQIILEPFLWKKINSSKVSDDYTLESVGGFFERHFGKEVVDYLIDPFVAGTSAGDPESLSIRHSFPDLWNLEQRFGSIVAGLLQSKISAKRVKSGETKGTLEKKKPQHGSFSFHGGMQTLTDMLCKELGKDDVKLNSKVLSLSYSCDGKSALENWSVSYASDHDKHLQGLSFDAVIMTAPLSDVKEMKITKRGTLFPLDILPEVTYMPVSVLITTFKKENVKRPLDGFGVLVPSKEQQNGLKTLGTLFSSMMFPDRAPNDLYLYTTFVGGSRNSDLAKASTDELKKIVSSDIKQLLGAEGEPTFVNHFYWSKAFPLYGRNYGSVLEAIETIEKNLPGFFYAGLGNRKGGLSVGKAIASGCKAADLVISYLEASSDDKLLKEGPTL</sequence>
<evidence type="ECO:0000256" key="2">
    <source>
        <dbReference type="ARBA" id="ARBA00004173"/>
    </source>
</evidence>
<evidence type="ECO:0000256" key="3">
    <source>
        <dbReference type="ARBA" id="ARBA00005073"/>
    </source>
</evidence>
<evidence type="ECO:0000256" key="12">
    <source>
        <dbReference type="ARBA" id="ARBA00047554"/>
    </source>
</evidence>
<dbReference type="GO" id="GO:0004729">
    <property type="term" value="F:oxygen-dependent protoporphyrinogen oxidase activity"/>
    <property type="evidence" value="ECO:0007669"/>
    <property type="project" value="UniProtKB-UniRule"/>
</dbReference>
<dbReference type="Gene3D" id="3.90.660.20">
    <property type="entry name" value="Protoporphyrinogen oxidase, mitochondrial, domain 2"/>
    <property type="match status" value="1"/>
</dbReference>